<proteinExistence type="predicted"/>
<dbReference type="Proteomes" id="UP001497623">
    <property type="component" value="Unassembled WGS sequence"/>
</dbReference>
<accession>A0AAV2SUY6</accession>
<gene>
    <name evidence="2" type="ORF">MNOR_LOCUS40709</name>
</gene>
<dbReference type="EMBL" id="CAXKWB010130074">
    <property type="protein sequence ID" value="CAL4241601.1"/>
    <property type="molecule type" value="Genomic_DNA"/>
</dbReference>
<dbReference type="Pfam" id="PF20700">
    <property type="entry name" value="Mutator"/>
    <property type="match status" value="1"/>
</dbReference>
<dbReference type="InterPro" id="IPR049012">
    <property type="entry name" value="Mutator_transp_dom"/>
</dbReference>
<feature type="non-terminal residue" evidence="2">
    <location>
        <position position="1"/>
    </location>
</feature>
<feature type="domain" description="Mutator-like transposase" evidence="1">
    <location>
        <begin position="2"/>
        <end position="152"/>
    </location>
</feature>
<protein>
    <recommendedName>
        <fullName evidence="1">Mutator-like transposase domain-containing protein</fullName>
    </recommendedName>
</protein>
<keyword evidence="3" id="KW-1185">Reference proteome</keyword>
<sequence length="159" mass="17561">NTNKVVAHKSYSRQCSKCYISNYKPHSGRCQRNFDGTAKSMEPKGMIACLKQVKEKGYTIHELVLDNDGNTIEAIKSGGFGDVAITRDKNHTIKGLTGKVIGIFPTPSVARAYYISKIKKGIAYGQNGTWLSQYYNAVVEHSRGNHNLCTKDCNKGKGK</sequence>
<organism evidence="2 3">
    <name type="scientific">Meganyctiphanes norvegica</name>
    <name type="common">Northern krill</name>
    <name type="synonym">Thysanopoda norvegica</name>
    <dbReference type="NCBI Taxonomy" id="48144"/>
    <lineage>
        <taxon>Eukaryota</taxon>
        <taxon>Metazoa</taxon>
        <taxon>Ecdysozoa</taxon>
        <taxon>Arthropoda</taxon>
        <taxon>Crustacea</taxon>
        <taxon>Multicrustacea</taxon>
        <taxon>Malacostraca</taxon>
        <taxon>Eumalacostraca</taxon>
        <taxon>Eucarida</taxon>
        <taxon>Euphausiacea</taxon>
        <taxon>Euphausiidae</taxon>
        <taxon>Meganyctiphanes</taxon>
    </lineage>
</organism>
<evidence type="ECO:0000313" key="3">
    <source>
        <dbReference type="Proteomes" id="UP001497623"/>
    </source>
</evidence>
<reference evidence="2 3" key="1">
    <citation type="submission" date="2024-05" db="EMBL/GenBank/DDBJ databases">
        <authorList>
            <person name="Wallberg A."/>
        </authorList>
    </citation>
    <scope>NUCLEOTIDE SEQUENCE [LARGE SCALE GENOMIC DNA]</scope>
</reference>
<comment type="caution">
    <text evidence="2">The sequence shown here is derived from an EMBL/GenBank/DDBJ whole genome shotgun (WGS) entry which is preliminary data.</text>
</comment>
<feature type="non-terminal residue" evidence="2">
    <location>
        <position position="159"/>
    </location>
</feature>
<evidence type="ECO:0000259" key="1">
    <source>
        <dbReference type="Pfam" id="PF20700"/>
    </source>
</evidence>
<dbReference type="AlphaFoldDB" id="A0AAV2SUY6"/>
<evidence type="ECO:0000313" key="2">
    <source>
        <dbReference type="EMBL" id="CAL4241601.1"/>
    </source>
</evidence>
<name>A0AAV2SUY6_MEGNR</name>